<dbReference type="SUPFAM" id="SSF57667">
    <property type="entry name" value="beta-beta-alpha zinc fingers"/>
    <property type="match status" value="2"/>
</dbReference>
<feature type="compositionally biased region" description="Low complexity" evidence="9">
    <location>
        <begin position="362"/>
        <end position="372"/>
    </location>
</feature>
<protein>
    <recommendedName>
        <fullName evidence="10">C2H2-type domain-containing protein</fullName>
    </recommendedName>
</protein>
<evidence type="ECO:0000256" key="4">
    <source>
        <dbReference type="ARBA" id="ARBA00022771"/>
    </source>
</evidence>
<evidence type="ECO:0000256" key="3">
    <source>
        <dbReference type="ARBA" id="ARBA00022737"/>
    </source>
</evidence>
<feature type="region of interest" description="Disordered" evidence="9">
    <location>
        <begin position="92"/>
        <end position="143"/>
    </location>
</feature>
<evidence type="ECO:0000256" key="1">
    <source>
        <dbReference type="ARBA" id="ARBA00004123"/>
    </source>
</evidence>
<dbReference type="InterPro" id="IPR013087">
    <property type="entry name" value="Znf_C2H2_type"/>
</dbReference>
<feature type="compositionally biased region" description="Low complexity" evidence="9">
    <location>
        <begin position="111"/>
        <end position="130"/>
    </location>
</feature>
<keyword evidence="7" id="KW-0539">Nucleus</keyword>
<feature type="region of interest" description="Disordered" evidence="9">
    <location>
        <begin position="331"/>
        <end position="372"/>
    </location>
</feature>
<dbReference type="SMART" id="SM00355">
    <property type="entry name" value="ZnF_C2H2"/>
    <property type="match status" value="6"/>
</dbReference>
<feature type="domain" description="C2H2-type" evidence="10">
    <location>
        <begin position="153"/>
        <end position="180"/>
    </location>
</feature>
<feature type="domain" description="C2H2-type" evidence="10">
    <location>
        <begin position="209"/>
        <end position="236"/>
    </location>
</feature>
<keyword evidence="6" id="KW-0238">DNA-binding</keyword>
<evidence type="ECO:0000256" key="6">
    <source>
        <dbReference type="ARBA" id="ARBA00023125"/>
    </source>
</evidence>
<dbReference type="Gene3D" id="3.30.160.60">
    <property type="entry name" value="Classic Zinc Finger"/>
    <property type="match status" value="4"/>
</dbReference>
<keyword evidence="5" id="KW-0862">Zinc</keyword>
<evidence type="ECO:0000256" key="7">
    <source>
        <dbReference type="ARBA" id="ARBA00023242"/>
    </source>
</evidence>
<reference evidence="11 12" key="1">
    <citation type="submission" date="2024-02" db="EMBL/GenBank/DDBJ databases">
        <authorList>
            <person name="Daric V."/>
            <person name="Darras S."/>
        </authorList>
    </citation>
    <scope>NUCLEOTIDE SEQUENCE [LARGE SCALE GENOMIC DNA]</scope>
</reference>
<feature type="region of interest" description="Disordered" evidence="9">
    <location>
        <begin position="268"/>
        <end position="296"/>
    </location>
</feature>
<comment type="caution">
    <text evidence="11">The sequence shown here is derived from an EMBL/GenBank/DDBJ whole genome shotgun (WGS) entry which is preliminary data.</text>
</comment>
<comment type="subcellular location">
    <subcellularLocation>
        <location evidence="1">Nucleus</location>
    </subcellularLocation>
</comment>
<feature type="domain" description="C2H2-type" evidence="10">
    <location>
        <begin position="237"/>
        <end position="265"/>
    </location>
</feature>
<evidence type="ECO:0000259" key="10">
    <source>
        <dbReference type="PROSITE" id="PS50157"/>
    </source>
</evidence>
<keyword evidence="12" id="KW-1185">Reference proteome</keyword>
<feature type="compositionally biased region" description="Basic and acidic residues" evidence="9">
    <location>
        <begin position="590"/>
        <end position="609"/>
    </location>
</feature>
<evidence type="ECO:0000256" key="8">
    <source>
        <dbReference type="PROSITE-ProRule" id="PRU00042"/>
    </source>
</evidence>
<name>A0ABP0F6S7_CLALP</name>
<feature type="compositionally biased region" description="Polar residues" evidence="9">
    <location>
        <begin position="522"/>
        <end position="534"/>
    </location>
</feature>
<feature type="region of interest" description="Disordered" evidence="9">
    <location>
        <begin position="466"/>
        <end position="540"/>
    </location>
</feature>
<dbReference type="PROSITE" id="PS00028">
    <property type="entry name" value="ZINC_FINGER_C2H2_1"/>
    <property type="match status" value="4"/>
</dbReference>
<dbReference type="Pfam" id="PF00096">
    <property type="entry name" value="zf-C2H2"/>
    <property type="match status" value="2"/>
</dbReference>
<feature type="compositionally biased region" description="Basic and acidic residues" evidence="9">
    <location>
        <begin position="467"/>
        <end position="493"/>
    </location>
</feature>
<evidence type="ECO:0000313" key="12">
    <source>
        <dbReference type="Proteomes" id="UP001642483"/>
    </source>
</evidence>
<feature type="region of interest" description="Disordered" evidence="9">
    <location>
        <begin position="1"/>
        <end position="53"/>
    </location>
</feature>
<dbReference type="PANTHER" id="PTHR24404:SF113">
    <property type="entry name" value="C2H2-TYPE DOMAIN-CONTAINING PROTEIN"/>
    <property type="match status" value="1"/>
</dbReference>
<sequence length="764" mass="83386">MHTAVNMEVSPPPATTGSSEDGSTKKDDWEANDNSTDSSSSDQNNLIAEENFSDKDAKLQQMNGIIDNTKLAVPTVTSSNQGENRPGIVLPLVAPQSTSPSQMSADSGVVSMASQAGSPSCSSSPSINSMTGKEGVPTSSNDTKTQSRNLNLIACEECGLICAGQSHYQVHIRSHTGERPFKCTECGVAFTQKGNLRRHYKIHSEEKPFQCPVCSYRCRRRDALNGHMRIHSDIRPYRCVYCARSYKSRQSLKEHEYQCPYKNDPVARGSPSKLTVAEQDTAKMSPKRSYTSNMSSAAQKRSLTVAAINPMMQTQQLLNFNANSLVAQSGLSASSSGKRKGSNPQKITRFREVPNSRQDAGSPSSMVSQNSSVSNALQFMPSLITSMMQERMKTEAASVQSSTTPQDEAIDFSAKRISQKNAFNAGRNSASPQEREYGEGPVSYVTKRPRIGGEFVLASSTPLLNGDIKRDQFTPVDHDSIQSGESDKDHSFEPSEQGYMAQPNEKLMGSAKRKRPRYLNERVTSSPSPTSSKQAGMLNDNDGLRINSIKSSPDSSLAAYATQLAKFNSLAKADDASSIGSPGQATLDLTGDRTKVPRHGDESVKRGETRTSPTPGAKFGDAAKYGLRVFSTAEGEGENEIEELKAFICTHCRCIFLDHVMFAIHAGCHGFRDPLECNVCGHQASDRYQFQSHLTRGEHLVVLTRDAESDSANGVKHEEYERDQRKTTYLAVNQDLTSLSSSRGRRTTGSPFLQGSFCNKTSVR</sequence>
<feature type="compositionally biased region" description="Polar residues" evidence="9">
    <location>
        <begin position="95"/>
        <end position="105"/>
    </location>
</feature>
<evidence type="ECO:0000256" key="5">
    <source>
        <dbReference type="ARBA" id="ARBA00022833"/>
    </source>
</evidence>
<dbReference type="EMBL" id="CAWYQH010000002">
    <property type="protein sequence ID" value="CAK8673788.1"/>
    <property type="molecule type" value="Genomic_DNA"/>
</dbReference>
<keyword evidence="3" id="KW-0677">Repeat</keyword>
<dbReference type="PROSITE" id="PS50157">
    <property type="entry name" value="ZINC_FINGER_C2H2_2"/>
    <property type="match status" value="4"/>
</dbReference>
<feature type="compositionally biased region" description="Polar residues" evidence="9">
    <location>
        <begin position="331"/>
        <end position="346"/>
    </location>
</feature>
<keyword evidence="2" id="KW-0479">Metal-binding</keyword>
<dbReference type="Proteomes" id="UP001642483">
    <property type="component" value="Unassembled WGS sequence"/>
</dbReference>
<feature type="domain" description="C2H2-type" evidence="10">
    <location>
        <begin position="181"/>
        <end position="208"/>
    </location>
</feature>
<keyword evidence="4 8" id="KW-0863">Zinc-finger</keyword>
<accession>A0ABP0F6S7</accession>
<feature type="region of interest" description="Disordered" evidence="9">
    <location>
        <begin position="572"/>
        <end position="618"/>
    </location>
</feature>
<dbReference type="InterPro" id="IPR036236">
    <property type="entry name" value="Znf_C2H2_sf"/>
</dbReference>
<dbReference type="PANTHER" id="PTHR24404">
    <property type="entry name" value="ZINC FINGER PROTEIN"/>
    <property type="match status" value="1"/>
</dbReference>
<evidence type="ECO:0000256" key="2">
    <source>
        <dbReference type="ARBA" id="ARBA00022723"/>
    </source>
</evidence>
<gene>
    <name evidence="11" type="ORF">CVLEPA_LOCUS3541</name>
</gene>
<proteinExistence type="predicted"/>
<dbReference type="InterPro" id="IPR050589">
    <property type="entry name" value="Ikaros_C2H2-ZF"/>
</dbReference>
<evidence type="ECO:0000313" key="11">
    <source>
        <dbReference type="EMBL" id="CAK8673788.1"/>
    </source>
</evidence>
<organism evidence="11 12">
    <name type="scientific">Clavelina lepadiformis</name>
    <name type="common">Light-bulb sea squirt</name>
    <name type="synonym">Ascidia lepadiformis</name>
    <dbReference type="NCBI Taxonomy" id="159417"/>
    <lineage>
        <taxon>Eukaryota</taxon>
        <taxon>Metazoa</taxon>
        <taxon>Chordata</taxon>
        <taxon>Tunicata</taxon>
        <taxon>Ascidiacea</taxon>
        <taxon>Aplousobranchia</taxon>
        <taxon>Clavelinidae</taxon>
        <taxon>Clavelina</taxon>
    </lineage>
</organism>
<evidence type="ECO:0000256" key="9">
    <source>
        <dbReference type="SAM" id="MobiDB-lite"/>
    </source>
</evidence>
<feature type="compositionally biased region" description="Low complexity" evidence="9">
    <location>
        <begin position="32"/>
        <end position="45"/>
    </location>
</feature>